<keyword evidence="4" id="KW-0175">Coiled coil</keyword>
<dbReference type="InterPro" id="IPR003489">
    <property type="entry name" value="RHF/RaiA"/>
</dbReference>
<feature type="coiled-coil region" evidence="4">
    <location>
        <begin position="71"/>
        <end position="98"/>
    </location>
</feature>
<dbReference type="GO" id="GO:0045900">
    <property type="term" value="P:negative regulation of translational elongation"/>
    <property type="evidence" value="ECO:0007669"/>
    <property type="project" value="TreeGrafter"/>
</dbReference>
<dbReference type="CDD" id="cd00552">
    <property type="entry name" value="RaiA"/>
    <property type="match status" value="1"/>
</dbReference>
<sequence length="106" mass="12429">MNIAITTRGYKAPARLKNYLQDKLKRLDRFANRIMGVEAILSYEKKDQVVEFKLKTPHKMIIVKEKSEDVFKSIDLAIDNLERQLAKIKEKIKEHDKVKMVENLVS</sequence>
<organism evidence="5">
    <name type="scientific">Caldithrix abyssi</name>
    <dbReference type="NCBI Taxonomy" id="187145"/>
    <lineage>
        <taxon>Bacteria</taxon>
        <taxon>Pseudomonadati</taxon>
        <taxon>Calditrichota</taxon>
        <taxon>Calditrichia</taxon>
        <taxon>Calditrichales</taxon>
        <taxon>Calditrichaceae</taxon>
        <taxon>Caldithrix</taxon>
    </lineage>
</organism>
<dbReference type="InterPro" id="IPR036567">
    <property type="entry name" value="RHF-like"/>
</dbReference>
<gene>
    <name evidence="5" type="primary">raiA</name>
    <name evidence="5" type="ORF">ENK44_00190</name>
</gene>
<evidence type="ECO:0000313" key="5">
    <source>
        <dbReference type="EMBL" id="HGY54094.1"/>
    </source>
</evidence>
<evidence type="ECO:0000256" key="3">
    <source>
        <dbReference type="ARBA" id="ARBA00041148"/>
    </source>
</evidence>
<dbReference type="Proteomes" id="UP000885779">
    <property type="component" value="Unassembled WGS sequence"/>
</dbReference>
<dbReference type="Gene3D" id="3.30.160.100">
    <property type="entry name" value="Ribosome hibernation promotion factor-like"/>
    <property type="match status" value="1"/>
</dbReference>
<dbReference type="Pfam" id="PF02482">
    <property type="entry name" value="Ribosomal_S30AE"/>
    <property type="match status" value="1"/>
</dbReference>
<comment type="subunit">
    <text evidence="2">Associates exclusively with 100S ribosomes, which are dimers of 70S ribosomes.</text>
</comment>
<dbReference type="PANTHER" id="PTHR33231:SF1">
    <property type="entry name" value="30S RIBOSOMAL PROTEIN"/>
    <property type="match status" value="1"/>
</dbReference>
<reference evidence="5" key="1">
    <citation type="journal article" date="2020" name="mSystems">
        <title>Genome- and Community-Level Interaction Insights into Carbon Utilization and Element Cycling Functions of Hydrothermarchaeota in Hydrothermal Sediment.</title>
        <authorList>
            <person name="Zhou Z."/>
            <person name="Liu Y."/>
            <person name="Xu W."/>
            <person name="Pan J."/>
            <person name="Luo Z.H."/>
            <person name="Li M."/>
        </authorList>
    </citation>
    <scope>NUCLEOTIDE SEQUENCE [LARGE SCALE GENOMIC DNA]</scope>
    <source>
        <strain evidence="5">HyVt-577</strain>
    </source>
</reference>
<dbReference type="GO" id="GO:0043024">
    <property type="term" value="F:ribosomal small subunit binding"/>
    <property type="evidence" value="ECO:0007669"/>
    <property type="project" value="TreeGrafter"/>
</dbReference>
<dbReference type="EMBL" id="DRQG01000003">
    <property type="protein sequence ID" value="HGY54094.1"/>
    <property type="molecule type" value="Genomic_DNA"/>
</dbReference>
<evidence type="ECO:0000256" key="1">
    <source>
        <dbReference type="ARBA" id="ARBA00022845"/>
    </source>
</evidence>
<protein>
    <recommendedName>
        <fullName evidence="3">Ribosome hibernation promoting factor</fullName>
    </recommendedName>
</protein>
<evidence type="ECO:0000256" key="4">
    <source>
        <dbReference type="SAM" id="Coils"/>
    </source>
</evidence>
<keyword evidence="1" id="KW-0810">Translation regulation</keyword>
<name>A0A7V4WTB0_CALAY</name>
<evidence type="ECO:0000256" key="2">
    <source>
        <dbReference type="ARBA" id="ARBA00038695"/>
    </source>
</evidence>
<dbReference type="SUPFAM" id="SSF69754">
    <property type="entry name" value="Ribosome binding protein Y (YfiA homologue)"/>
    <property type="match status" value="1"/>
</dbReference>
<proteinExistence type="predicted"/>
<dbReference type="InterPro" id="IPR050574">
    <property type="entry name" value="HPF/YfiA_ribosome-assoc"/>
</dbReference>
<dbReference type="NCBIfam" id="TIGR00741">
    <property type="entry name" value="yfiA"/>
    <property type="match status" value="1"/>
</dbReference>
<dbReference type="GO" id="GO:0022627">
    <property type="term" value="C:cytosolic small ribosomal subunit"/>
    <property type="evidence" value="ECO:0007669"/>
    <property type="project" value="TreeGrafter"/>
</dbReference>
<accession>A0A7V4WTB0</accession>
<dbReference type="PANTHER" id="PTHR33231">
    <property type="entry name" value="30S RIBOSOMAL PROTEIN"/>
    <property type="match status" value="1"/>
</dbReference>
<dbReference type="AlphaFoldDB" id="A0A7V4WTB0"/>
<comment type="caution">
    <text evidence="5">The sequence shown here is derived from an EMBL/GenBank/DDBJ whole genome shotgun (WGS) entry which is preliminary data.</text>
</comment>